<name>A0A445D808_ARAHY</name>
<evidence type="ECO:0000256" key="1">
    <source>
        <dbReference type="SAM" id="MobiDB-lite"/>
    </source>
</evidence>
<sequence>MTGRGLPDQAAGRGHSRGHGRRKASSGTAGNSGSSPYTLTIPLHFLWDVEHNITIRKIFDHRIGRRLQKMLDDVRQRRNHLTTWLQPDIKKALLVHWETDDGFMHRHLTNRANRTSAM</sequence>
<feature type="region of interest" description="Disordered" evidence="1">
    <location>
        <begin position="1"/>
        <end position="36"/>
    </location>
</feature>
<comment type="caution">
    <text evidence="2">The sequence shown here is derived from an EMBL/GenBank/DDBJ whole genome shotgun (WGS) entry which is preliminary data.</text>
</comment>
<organism evidence="2 3">
    <name type="scientific">Arachis hypogaea</name>
    <name type="common">Peanut</name>
    <dbReference type="NCBI Taxonomy" id="3818"/>
    <lineage>
        <taxon>Eukaryota</taxon>
        <taxon>Viridiplantae</taxon>
        <taxon>Streptophyta</taxon>
        <taxon>Embryophyta</taxon>
        <taxon>Tracheophyta</taxon>
        <taxon>Spermatophyta</taxon>
        <taxon>Magnoliopsida</taxon>
        <taxon>eudicotyledons</taxon>
        <taxon>Gunneridae</taxon>
        <taxon>Pentapetalae</taxon>
        <taxon>rosids</taxon>
        <taxon>fabids</taxon>
        <taxon>Fabales</taxon>
        <taxon>Fabaceae</taxon>
        <taxon>Papilionoideae</taxon>
        <taxon>50 kb inversion clade</taxon>
        <taxon>dalbergioids sensu lato</taxon>
        <taxon>Dalbergieae</taxon>
        <taxon>Pterocarpus clade</taxon>
        <taxon>Arachis</taxon>
    </lineage>
</organism>
<reference evidence="2 3" key="1">
    <citation type="submission" date="2019-01" db="EMBL/GenBank/DDBJ databases">
        <title>Sequencing of cultivated peanut Arachis hypogaea provides insights into genome evolution and oil improvement.</title>
        <authorList>
            <person name="Chen X."/>
        </authorList>
    </citation>
    <scope>NUCLEOTIDE SEQUENCE [LARGE SCALE GENOMIC DNA]</scope>
    <source>
        <strain evidence="3">cv. Fuhuasheng</strain>
        <tissue evidence="2">Leaves</tissue>
    </source>
</reference>
<accession>A0A445D808</accession>
<dbReference type="EMBL" id="SDMP01000005">
    <property type="protein sequence ID" value="RYR59427.1"/>
    <property type="molecule type" value="Genomic_DNA"/>
</dbReference>
<dbReference type="Proteomes" id="UP000289738">
    <property type="component" value="Chromosome A05"/>
</dbReference>
<keyword evidence="3" id="KW-1185">Reference proteome</keyword>
<feature type="compositionally biased region" description="Low complexity" evidence="1">
    <location>
        <begin position="25"/>
        <end position="35"/>
    </location>
</feature>
<feature type="compositionally biased region" description="Basic residues" evidence="1">
    <location>
        <begin position="14"/>
        <end position="24"/>
    </location>
</feature>
<evidence type="ECO:0000313" key="2">
    <source>
        <dbReference type="EMBL" id="RYR59427.1"/>
    </source>
</evidence>
<dbReference type="AlphaFoldDB" id="A0A445D808"/>
<proteinExistence type="predicted"/>
<gene>
    <name evidence="2" type="ORF">Ahy_A05g025315</name>
</gene>
<protein>
    <submittedName>
        <fullName evidence="2">Uncharacterized protein</fullName>
    </submittedName>
</protein>
<evidence type="ECO:0000313" key="3">
    <source>
        <dbReference type="Proteomes" id="UP000289738"/>
    </source>
</evidence>